<name>A0ABW5CKP1_9HYPH</name>
<evidence type="ECO:0000259" key="6">
    <source>
        <dbReference type="PROSITE" id="PS50983"/>
    </source>
</evidence>
<evidence type="ECO:0000313" key="7">
    <source>
        <dbReference type="EMBL" id="MFD2237266.1"/>
    </source>
</evidence>
<keyword evidence="4" id="KW-0410">Iron transport</keyword>
<sequence length="290" mass="30769">MSGSLTRRGVLAAAAGALMPWPARARARRVAIVDWALLETMLALGEAPMAAVELVLFRQLAVEPAVPQGVVDLGLRGSMNLELLASLAPEVVYGSNYSAWAHELIERIAPVRSLSIYERGQSPFPKAEAAMRALGADLGLEGRAADTIAQTRAEIAARGRASARHRSRPLFVINIGDPRHFRAFGGDSMFGDVIAMMGFENAWGPQTSYSASAPVGIEALARAPEATVVIIGPVPPDARRVLPQSALWRAMPAVKAGRVVTLDTVNPFGALPAARRFARLLEAGLEPLAA</sequence>
<evidence type="ECO:0000256" key="5">
    <source>
        <dbReference type="ARBA" id="ARBA00022729"/>
    </source>
</evidence>
<dbReference type="EMBL" id="JBHUIJ010000008">
    <property type="protein sequence ID" value="MFD2237266.1"/>
    <property type="molecule type" value="Genomic_DNA"/>
</dbReference>
<reference evidence="8" key="1">
    <citation type="journal article" date="2019" name="Int. J. Syst. Evol. Microbiol.">
        <title>The Global Catalogue of Microorganisms (GCM) 10K type strain sequencing project: providing services to taxonomists for standard genome sequencing and annotation.</title>
        <authorList>
            <consortium name="The Broad Institute Genomics Platform"/>
            <consortium name="The Broad Institute Genome Sequencing Center for Infectious Disease"/>
            <person name="Wu L."/>
            <person name="Ma J."/>
        </authorList>
    </citation>
    <scope>NUCLEOTIDE SEQUENCE [LARGE SCALE GENOMIC DNA]</scope>
    <source>
        <strain evidence="8">ZS-35-S2</strain>
    </source>
</reference>
<dbReference type="InterPro" id="IPR051313">
    <property type="entry name" value="Bact_iron-sidero_bind"/>
</dbReference>
<evidence type="ECO:0000256" key="1">
    <source>
        <dbReference type="ARBA" id="ARBA00004196"/>
    </source>
</evidence>
<gene>
    <name evidence="7" type="ORF">ACFSKQ_07275</name>
</gene>
<dbReference type="InterPro" id="IPR002491">
    <property type="entry name" value="ABC_transptr_periplasmic_BD"/>
</dbReference>
<keyword evidence="8" id="KW-1185">Reference proteome</keyword>
<proteinExistence type="inferred from homology"/>
<comment type="subcellular location">
    <subcellularLocation>
        <location evidence="1">Cell envelope</location>
    </subcellularLocation>
</comment>
<keyword evidence="4" id="KW-0408">Iron</keyword>
<accession>A0ABW5CKP1</accession>
<dbReference type="Proteomes" id="UP001597371">
    <property type="component" value="Unassembled WGS sequence"/>
</dbReference>
<organism evidence="7 8">
    <name type="scientific">Aureimonas populi</name>
    <dbReference type="NCBI Taxonomy" id="1701758"/>
    <lineage>
        <taxon>Bacteria</taxon>
        <taxon>Pseudomonadati</taxon>
        <taxon>Pseudomonadota</taxon>
        <taxon>Alphaproteobacteria</taxon>
        <taxon>Hyphomicrobiales</taxon>
        <taxon>Aurantimonadaceae</taxon>
        <taxon>Aureimonas</taxon>
    </lineage>
</organism>
<dbReference type="Pfam" id="PF01497">
    <property type="entry name" value="Peripla_BP_2"/>
    <property type="match status" value="1"/>
</dbReference>
<dbReference type="PRINTS" id="PR01715">
    <property type="entry name" value="FERRIBNDNGPP"/>
</dbReference>
<feature type="domain" description="Fe/B12 periplasmic-binding" evidence="6">
    <location>
        <begin position="29"/>
        <end position="290"/>
    </location>
</feature>
<evidence type="ECO:0000313" key="8">
    <source>
        <dbReference type="Proteomes" id="UP001597371"/>
    </source>
</evidence>
<protein>
    <submittedName>
        <fullName evidence="7">ABC transporter substrate-binding protein</fullName>
    </submittedName>
</protein>
<dbReference type="PANTHER" id="PTHR30532:SF1">
    <property type="entry name" value="IRON(3+)-HYDROXAMATE-BINDING PROTEIN FHUD"/>
    <property type="match status" value="1"/>
</dbReference>
<evidence type="ECO:0000256" key="4">
    <source>
        <dbReference type="ARBA" id="ARBA00022496"/>
    </source>
</evidence>
<evidence type="ECO:0000256" key="2">
    <source>
        <dbReference type="ARBA" id="ARBA00008814"/>
    </source>
</evidence>
<dbReference type="PANTHER" id="PTHR30532">
    <property type="entry name" value="IRON III DICITRATE-BINDING PERIPLASMIC PROTEIN"/>
    <property type="match status" value="1"/>
</dbReference>
<dbReference type="SUPFAM" id="SSF53807">
    <property type="entry name" value="Helical backbone' metal receptor"/>
    <property type="match status" value="1"/>
</dbReference>
<keyword evidence="4" id="KW-0406">Ion transport</keyword>
<dbReference type="RefSeq" id="WP_245195533.1">
    <property type="nucleotide sequence ID" value="NZ_CP072611.1"/>
</dbReference>
<comment type="similarity">
    <text evidence="2">Belongs to the bacterial solute-binding protein 8 family.</text>
</comment>
<keyword evidence="3" id="KW-0813">Transport</keyword>
<dbReference type="PROSITE" id="PS50983">
    <property type="entry name" value="FE_B12_PBP"/>
    <property type="match status" value="1"/>
</dbReference>
<dbReference type="Gene3D" id="3.40.50.1980">
    <property type="entry name" value="Nitrogenase molybdenum iron protein domain"/>
    <property type="match status" value="2"/>
</dbReference>
<comment type="caution">
    <text evidence="7">The sequence shown here is derived from an EMBL/GenBank/DDBJ whole genome shotgun (WGS) entry which is preliminary data.</text>
</comment>
<keyword evidence="5" id="KW-0732">Signal</keyword>
<evidence type="ECO:0000256" key="3">
    <source>
        <dbReference type="ARBA" id="ARBA00022448"/>
    </source>
</evidence>